<dbReference type="OrthoDB" id="5800908at2"/>
<keyword evidence="2" id="KW-1185">Reference proteome</keyword>
<gene>
    <name evidence="1" type="ORF">EJ913_04895</name>
</gene>
<comment type="caution">
    <text evidence="1">The sequence shown here is derived from an EMBL/GenBank/DDBJ whole genome shotgun (WGS) entry which is preliminary data.</text>
</comment>
<proteinExistence type="predicted"/>
<sequence>MRVKMPELCPFGGVAEAPSFSLEDPSFSVEDAEVNFPSIRNFEPIKAKTHCIYSAGSRIWGSPPLDRTLSFRENMRRVAGHMAHFINLSRAMKIDGYVIDLPDREYGDSVEALARSTHAVLRCLSDFDPMGEGCMDKAIEDPAWCFTFGGERIFVNTFAPCYPESHARYGFGSQSTIIAMQPRHTFAPMVRPGDSSLGPAIRQRIRTIFNEHGRSYAGNLSMVPYEAYRCIRPMQPDGPVVRWWETPLDGI</sequence>
<evidence type="ECO:0000313" key="2">
    <source>
        <dbReference type="Proteomes" id="UP000280346"/>
    </source>
</evidence>
<reference evidence="1 2" key="1">
    <citation type="submission" date="2018-12" db="EMBL/GenBank/DDBJ databases">
        <authorList>
            <person name="Yang Y."/>
        </authorList>
    </citation>
    <scope>NUCLEOTIDE SEQUENCE [LARGE SCALE GENOMIC DNA]</scope>
    <source>
        <strain evidence="1 2">GSF71</strain>
    </source>
</reference>
<dbReference type="AlphaFoldDB" id="A0A433JE58"/>
<name>A0A433JE58_9PROT</name>
<dbReference type="InterPro" id="IPR014988">
    <property type="entry name" value="Uncharacterised_YqcI/YcgG"/>
</dbReference>
<dbReference type="Pfam" id="PF08892">
    <property type="entry name" value="YqcI_YcgG"/>
    <property type="match status" value="1"/>
</dbReference>
<dbReference type="Proteomes" id="UP000280346">
    <property type="component" value="Unassembled WGS sequence"/>
</dbReference>
<organism evidence="1 2">
    <name type="scientific">Azospirillum doebereinerae</name>
    <dbReference type="NCBI Taxonomy" id="92933"/>
    <lineage>
        <taxon>Bacteria</taxon>
        <taxon>Pseudomonadati</taxon>
        <taxon>Pseudomonadota</taxon>
        <taxon>Alphaproteobacteria</taxon>
        <taxon>Rhodospirillales</taxon>
        <taxon>Azospirillaceae</taxon>
        <taxon>Azospirillum</taxon>
    </lineage>
</organism>
<dbReference type="RefSeq" id="WP_126995327.1">
    <property type="nucleotide sequence ID" value="NZ_JAKOAR010000006.1"/>
</dbReference>
<protein>
    <submittedName>
        <fullName evidence="1">Uncharacterized protein</fullName>
    </submittedName>
</protein>
<dbReference type="EMBL" id="RZIJ01000002">
    <property type="protein sequence ID" value="RUQ75188.1"/>
    <property type="molecule type" value="Genomic_DNA"/>
</dbReference>
<evidence type="ECO:0000313" key="1">
    <source>
        <dbReference type="EMBL" id="RUQ75188.1"/>
    </source>
</evidence>
<accession>A0A433JE58</accession>